<dbReference type="Proteomes" id="UP000268908">
    <property type="component" value="Unassembled WGS sequence"/>
</dbReference>
<evidence type="ECO:0000313" key="3">
    <source>
        <dbReference type="Proteomes" id="UP000268908"/>
    </source>
</evidence>
<accession>A0A497XDC8</accession>
<dbReference type="GO" id="GO:0016787">
    <property type="term" value="F:hydrolase activity"/>
    <property type="evidence" value="ECO:0007669"/>
    <property type="project" value="InterPro"/>
</dbReference>
<proteinExistence type="predicted"/>
<name>A0A497XDC8_9PROT</name>
<evidence type="ECO:0000313" key="2">
    <source>
        <dbReference type="EMBL" id="RLJ64724.1"/>
    </source>
</evidence>
<protein>
    <submittedName>
        <fullName evidence="2">Carboxymethylenebutenolidase</fullName>
    </submittedName>
</protein>
<dbReference type="AlphaFoldDB" id="A0A497XDC8"/>
<organism evidence="2 3">
    <name type="scientific">Sulfurisoma sediminicola</name>
    <dbReference type="NCBI Taxonomy" id="1381557"/>
    <lineage>
        <taxon>Bacteria</taxon>
        <taxon>Pseudomonadati</taxon>
        <taxon>Pseudomonadota</taxon>
        <taxon>Betaproteobacteria</taxon>
        <taxon>Nitrosomonadales</taxon>
        <taxon>Sterolibacteriaceae</taxon>
        <taxon>Sulfurisoma</taxon>
    </lineage>
</organism>
<dbReference type="InterPro" id="IPR029058">
    <property type="entry name" value="AB_hydrolase_fold"/>
</dbReference>
<comment type="caution">
    <text evidence="2">The sequence shown here is derived from an EMBL/GenBank/DDBJ whole genome shotgun (WGS) entry which is preliminary data.</text>
</comment>
<dbReference type="EMBL" id="RCCI01000005">
    <property type="protein sequence ID" value="RLJ64724.1"/>
    <property type="molecule type" value="Genomic_DNA"/>
</dbReference>
<dbReference type="PANTHER" id="PTHR46623:SF6">
    <property type="entry name" value="ALPHA_BETA-HYDROLASES SUPERFAMILY PROTEIN"/>
    <property type="match status" value="1"/>
</dbReference>
<reference evidence="2 3" key="1">
    <citation type="submission" date="2018-10" db="EMBL/GenBank/DDBJ databases">
        <title>Genomic Encyclopedia of Type Strains, Phase IV (KMG-IV): sequencing the most valuable type-strain genomes for metagenomic binning, comparative biology and taxonomic classification.</title>
        <authorList>
            <person name="Goeker M."/>
        </authorList>
    </citation>
    <scope>NUCLEOTIDE SEQUENCE [LARGE SCALE GENOMIC DNA]</scope>
    <source>
        <strain evidence="2 3">DSM 26916</strain>
    </source>
</reference>
<dbReference type="OrthoDB" id="9787933at2"/>
<dbReference type="RefSeq" id="WP_121240993.1">
    <property type="nucleotide sequence ID" value="NZ_BHVV01000006.1"/>
</dbReference>
<dbReference type="InterPro" id="IPR051049">
    <property type="entry name" value="Dienelactone_hydrolase-like"/>
</dbReference>
<dbReference type="Gene3D" id="3.40.50.1820">
    <property type="entry name" value="alpha/beta hydrolase"/>
    <property type="match status" value="1"/>
</dbReference>
<dbReference type="Pfam" id="PF01738">
    <property type="entry name" value="DLH"/>
    <property type="match status" value="1"/>
</dbReference>
<feature type="domain" description="Dienelactone hydrolase" evidence="1">
    <location>
        <begin position="19"/>
        <end position="218"/>
    </location>
</feature>
<sequence>MGTMIEFARPDGGHCRGYFADAGKERPAVIVIQEWWGLNEQICGIADRFAAAGFSALAPDLFQGRVTQNPDEASHLMNGLDFPGATHQDIRGAARHLAALGGKVGVTGYCMGGALTIAAAVHVPEIAAAVCLYGIPPRDFADPANIRVPFQGHFATRDDWCTPAAVAELEARMRAHGSAPEIFHYDAAHAFCNEKRPEVYDAKCAAEAWMRTLAFFGKQLQ</sequence>
<dbReference type="PANTHER" id="PTHR46623">
    <property type="entry name" value="CARBOXYMETHYLENEBUTENOLIDASE-RELATED"/>
    <property type="match status" value="1"/>
</dbReference>
<dbReference type="InterPro" id="IPR002925">
    <property type="entry name" value="Dienelactn_hydro"/>
</dbReference>
<dbReference type="SUPFAM" id="SSF53474">
    <property type="entry name" value="alpha/beta-Hydrolases"/>
    <property type="match status" value="1"/>
</dbReference>
<gene>
    <name evidence="2" type="ORF">DFR35_1370</name>
</gene>
<evidence type="ECO:0000259" key="1">
    <source>
        <dbReference type="Pfam" id="PF01738"/>
    </source>
</evidence>
<keyword evidence="3" id="KW-1185">Reference proteome</keyword>